<dbReference type="Gene3D" id="1.10.10.10">
    <property type="entry name" value="Winged helix-like DNA-binding domain superfamily/Winged helix DNA-binding domain"/>
    <property type="match status" value="1"/>
</dbReference>
<dbReference type="SMART" id="SM00895">
    <property type="entry name" value="FCD"/>
    <property type="match status" value="1"/>
</dbReference>
<dbReference type="InterPro" id="IPR008920">
    <property type="entry name" value="TF_FadR/GntR_C"/>
</dbReference>
<dbReference type="RefSeq" id="WP_278498730.1">
    <property type="nucleotide sequence ID" value="NZ_JANSLM010000028.1"/>
</dbReference>
<keyword evidence="3" id="KW-0804">Transcription</keyword>
<proteinExistence type="predicted"/>
<feature type="compositionally biased region" description="Basic and acidic residues" evidence="4">
    <location>
        <begin position="251"/>
        <end position="262"/>
    </location>
</feature>
<accession>A0AAP5UY47</accession>
<evidence type="ECO:0000259" key="5">
    <source>
        <dbReference type="PROSITE" id="PS50949"/>
    </source>
</evidence>
<dbReference type="InterPro" id="IPR000524">
    <property type="entry name" value="Tscrpt_reg_HTH_GntR"/>
</dbReference>
<evidence type="ECO:0000256" key="1">
    <source>
        <dbReference type="ARBA" id="ARBA00023015"/>
    </source>
</evidence>
<dbReference type="InterPro" id="IPR036388">
    <property type="entry name" value="WH-like_DNA-bd_sf"/>
</dbReference>
<dbReference type="Pfam" id="PF07729">
    <property type="entry name" value="FCD"/>
    <property type="match status" value="1"/>
</dbReference>
<dbReference type="SUPFAM" id="SSF46785">
    <property type="entry name" value="Winged helix' DNA-binding domain"/>
    <property type="match status" value="1"/>
</dbReference>
<gene>
    <name evidence="6" type="ORF">ParKJ_40525</name>
</gene>
<evidence type="ECO:0000313" key="6">
    <source>
        <dbReference type="EMBL" id="MDT8843690.1"/>
    </source>
</evidence>
<protein>
    <submittedName>
        <fullName evidence="6">FCD domain-containing protein</fullName>
    </submittedName>
</protein>
<dbReference type="Proteomes" id="UP001246473">
    <property type="component" value="Unassembled WGS sequence"/>
</dbReference>
<sequence length="262" mass="29277">MRKQPVSSQVQVEDASMTLVESAYWQIRRHVIEGVLLPGEQLRVEHVKDKYGVGAGTLREALTLLVADALVVAEGRKGFRVAPISVEDLEDVTENRVRLETEALRQSIQHGNDVWESNVVAAFHRLSLVEQAPDKRGGVADVDAYEERNRIFHETLLAACPSHWLLYFTSILYCQSERYRRLALAKSPLRRNVHAEHTALVKAALNRDADKACALLTDHIRVMSEAIRLLPGKLFGKQSSRAPAGGAKKATGKDRETVRKAR</sequence>
<reference evidence="6" key="1">
    <citation type="submission" date="2022-08" db="EMBL/GenBank/DDBJ databases">
        <authorList>
            <person name="Kim S.-J."/>
        </authorList>
    </citation>
    <scope>NUCLEOTIDE SEQUENCE</scope>
    <source>
        <strain evidence="6">KJ</strain>
    </source>
</reference>
<dbReference type="SUPFAM" id="SSF48008">
    <property type="entry name" value="GntR ligand-binding domain-like"/>
    <property type="match status" value="1"/>
</dbReference>
<dbReference type="GO" id="GO:0003677">
    <property type="term" value="F:DNA binding"/>
    <property type="evidence" value="ECO:0007669"/>
    <property type="project" value="UniProtKB-KW"/>
</dbReference>
<dbReference type="InterPro" id="IPR011711">
    <property type="entry name" value="GntR_C"/>
</dbReference>
<keyword evidence="2" id="KW-0238">DNA-binding</keyword>
<comment type="caution">
    <text evidence="6">The sequence shown here is derived from an EMBL/GenBank/DDBJ whole genome shotgun (WGS) entry which is preliminary data.</text>
</comment>
<evidence type="ECO:0000256" key="2">
    <source>
        <dbReference type="ARBA" id="ARBA00023125"/>
    </source>
</evidence>
<dbReference type="Gene3D" id="1.20.120.530">
    <property type="entry name" value="GntR ligand-binding domain-like"/>
    <property type="match status" value="1"/>
</dbReference>
<dbReference type="PANTHER" id="PTHR43537:SF20">
    <property type="entry name" value="HTH-TYPE TRANSCRIPTIONAL REPRESSOR GLAR"/>
    <property type="match status" value="1"/>
</dbReference>
<dbReference type="PROSITE" id="PS50949">
    <property type="entry name" value="HTH_GNTR"/>
    <property type="match status" value="1"/>
</dbReference>
<dbReference type="InterPro" id="IPR036390">
    <property type="entry name" value="WH_DNA-bd_sf"/>
</dbReference>
<dbReference type="SMART" id="SM00345">
    <property type="entry name" value="HTH_GNTR"/>
    <property type="match status" value="1"/>
</dbReference>
<dbReference type="PANTHER" id="PTHR43537">
    <property type="entry name" value="TRANSCRIPTIONAL REGULATOR, GNTR FAMILY"/>
    <property type="match status" value="1"/>
</dbReference>
<evidence type="ECO:0000256" key="3">
    <source>
        <dbReference type="ARBA" id="ARBA00023163"/>
    </source>
</evidence>
<evidence type="ECO:0000256" key="4">
    <source>
        <dbReference type="SAM" id="MobiDB-lite"/>
    </source>
</evidence>
<evidence type="ECO:0000313" key="7">
    <source>
        <dbReference type="Proteomes" id="UP001246473"/>
    </source>
</evidence>
<dbReference type="Pfam" id="PF00392">
    <property type="entry name" value="GntR"/>
    <property type="match status" value="1"/>
</dbReference>
<dbReference type="AlphaFoldDB" id="A0AAP5UY47"/>
<name>A0AAP5UY47_9BURK</name>
<feature type="region of interest" description="Disordered" evidence="4">
    <location>
        <begin position="238"/>
        <end position="262"/>
    </location>
</feature>
<dbReference type="GO" id="GO:0003700">
    <property type="term" value="F:DNA-binding transcription factor activity"/>
    <property type="evidence" value="ECO:0007669"/>
    <property type="project" value="InterPro"/>
</dbReference>
<organism evidence="6 7">
    <name type="scientific">Paraburkholderia fungorum</name>
    <dbReference type="NCBI Taxonomy" id="134537"/>
    <lineage>
        <taxon>Bacteria</taxon>
        <taxon>Pseudomonadati</taxon>
        <taxon>Pseudomonadota</taxon>
        <taxon>Betaproteobacteria</taxon>
        <taxon>Burkholderiales</taxon>
        <taxon>Burkholderiaceae</taxon>
        <taxon>Paraburkholderia</taxon>
    </lineage>
</organism>
<feature type="domain" description="HTH gntR-type" evidence="5">
    <location>
        <begin position="17"/>
        <end position="84"/>
    </location>
</feature>
<keyword evidence="1" id="KW-0805">Transcription regulation</keyword>
<dbReference type="EMBL" id="JANSLM010000028">
    <property type="protein sequence ID" value="MDT8843690.1"/>
    <property type="molecule type" value="Genomic_DNA"/>
</dbReference>